<dbReference type="Gene3D" id="3.10.350.10">
    <property type="entry name" value="LysM domain"/>
    <property type="match status" value="1"/>
</dbReference>
<evidence type="ECO:0000256" key="3">
    <source>
        <dbReference type="ARBA" id="ARBA00044955"/>
    </source>
</evidence>
<dbReference type="Proteomes" id="UP000241546">
    <property type="component" value="Unassembled WGS sequence"/>
</dbReference>
<dbReference type="AlphaFoldDB" id="A0A2T4BKV8"/>
<dbReference type="InterPro" id="IPR017853">
    <property type="entry name" value="GH"/>
</dbReference>
<organism evidence="5 6">
    <name type="scientific">Trichoderma citrinoviride</name>
    <dbReference type="NCBI Taxonomy" id="58853"/>
    <lineage>
        <taxon>Eukaryota</taxon>
        <taxon>Fungi</taxon>
        <taxon>Dikarya</taxon>
        <taxon>Ascomycota</taxon>
        <taxon>Pezizomycotina</taxon>
        <taxon>Sordariomycetes</taxon>
        <taxon>Hypocreomycetidae</taxon>
        <taxon>Hypocreales</taxon>
        <taxon>Hypocreaceae</taxon>
        <taxon>Trichoderma</taxon>
    </lineage>
</organism>
<evidence type="ECO:0000313" key="6">
    <source>
        <dbReference type="Proteomes" id="UP000241546"/>
    </source>
</evidence>
<evidence type="ECO:0000259" key="4">
    <source>
        <dbReference type="PROSITE" id="PS51782"/>
    </source>
</evidence>
<reference evidence="6" key="1">
    <citation type="submission" date="2016-07" db="EMBL/GenBank/DDBJ databases">
        <title>Multiple horizontal gene transfer events from other fungi enriched the ability of initially mycotrophic Trichoderma (Ascomycota) to feed on dead plant biomass.</title>
        <authorList>
            <consortium name="DOE Joint Genome Institute"/>
            <person name="Atanasova L."/>
            <person name="Chenthamara K."/>
            <person name="Zhang J."/>
            <person name="Grujic M."/>
            <person name="Henrissat B."/>
            <person name="Kuo A."/>
            <person name="Aerts A."/>
            <person name="Salamov A."/>
            <person name="Lipzen A."/>
            <person name="Labutti K."/>
            <person name="Barry K."/>
            <person name="Miao Y."/>
            <person name="Rahimi M.J."/>
            <person name="Shen Q."/>
            <person name="Grigoriev I.V."/>
            <person name="Kubicek C.P."/>
            <person name="Druzhinina I.S."/>
        </authorList>
    </citation>
    <scope>NUCLEOTIDE SEQUENCE [LARGE SCALE GENOMIC DNA]</scope>
    <source>
        <strain evidence="6">TUCIM 6016</strain>
    </source>
</reference>
<sequence>MPPAKSGGICDTKSVFGLDSCSSMAQKCGLKVADFTSLHSHDKRFCSSLAVGQPVCCTHGRLPDISPKPGKDGSCFVYTIKKDNGCSSIAASHGITVANIEKYNKKTWGWNGCKLLDEKAQICLSNGTPPLSNIDATKYTHIYFAFANVTSNFGIDSSGAQVQFNCFKAMPGSVKRIISLGGWDFGTKPGTFNILREATKAEIKNHYEDCDSEFSTLDQLNKVRGEIPFYCVDLYIVDMEIQLLSTALDRYKDLIDNGYDEKFKTFEEYTVEQIPSQINAVMGNGHVGDFFTCEEAALRTCCSSCQFASCIGNCDNSDDCKDGYGTHEVTCPTIYKDGTDGIDWYNTVVPNVTYTLRDSDGFYEAINKDHGVGKDWIRFGDTSVRVSNGCQWAQGNIRDCQKRQDAWFWHYPQAADNIQVFNPKDVIGRSYEKSKDLLFNLKMLRAIGSLDSQLSMADLADAASLPAMTMAFAVDSMNKVVKQARSIKKREREDMIANFVGAILFFIPLAGEAVDASMAAVRSALAVVDEFYGAQDLDMAPRSWSRPHNGCVHDSPTPYAT</sequence>
<name>A0A2T4BKV8_9HYPO</name>
<dbReference type="Pfam" id="PF01476">
    <property type="entry name" value="LysM"/>
    <property type="match status" value="1"/>
</dbReference>
<dbReference type="GeneID" id="36602051"/>
<proteinExistence type="inferred from homology"/>
<dbReference type="PANTHER" id="PTHR47700:SF2">
    <property type="entry name" value="CHITINASE"/>
    <property type="match status" value="1"/>
</dbReference>
<dbReference type="CDD" id="cd00118">
    <property type="entry name" value="LysM"/>
    <property type="match status" value="1"/>
</dbReference>
<dbReference type="GO" id="GO:0016787">
    <property type="term" value="F:hydrolase activity"/>
    <property type="evidence" value="ECO:0007669"/>
    <property type="project" value="UniProtKB-KW"/>
</dbReference>
<feature type="domain" description="LysM" evidence="4">
    <location>
        <begin position="11"/>
        <end position="57"/>
    </location>
</feature>
<feature type="domain" description="LysM" evidence="4">
    <location>
        <begin position="76"/>
        <end position="124"/>
    </location>
</feature>
<gene>
    <name evidence="5" type="ORF">BBK36DRAFT_1156502</name>
</gene>
<dbReference type="GO" id="GO:0008061">
    <property type="term" value="F:chitin binding"/>
    <property type="evidence" value="ECO:0007669"/>
    <property type="project" value="UniProtKB-KW"/>
</dbReference>
<dbReference type="SUPFAM" id="SSF51445">
    <property type="entry name" value="(Trans)glycosidases"/>
    <property type="match status" value="1"/>
</dbReference>
<dbReference type="InterPro" id="IPR053214">
    <property type="entry name" value="LysM12-like"/>
</dbReference>
<comment type="similarity">
    <text evidence="3">Belongs to the secreted LysM effector family.</text>
</comment>
<dbReference type="Gene3D" id="3.20.20.80">
    <property type="entry name" value="Glycosidases"/>
    <property type="match status" value="1"/>
</dbReference>
<dbReference type="SMART" id="SM00257">
    <property type="entry name" value="LysM"/>
    <property type="match status" value="1"/>
</dbReference>
<dbReference type="PROSITE" id="PS51782">
    <property type="entry name" value="LYSM"/>
    <property type="match status" value="2"/>
</dbReference>
<keyword evidence="6" id="KW-1185">Reference proteome</keyword>
<keyword evidence="5" id="KW-0378">Hydrolase</keyword>
<dbReference type="EMBL" id="KZ680208">
    <property type="protein sequence ID" value="PTB69952.1"/>
    <property type="molecule type" value="Genomic_DNA"/>
</dbReference>
<evidence type="ECO:0000256" key="2">
    <source>
        <dbReference type="ARBA" id="ARBA00023026"/>
    </source>
</evidence>
<keyword evidence="2" id="KW-0843">Virulence</keyword>
<protein>
    <submittedName>
        <fullName evidence="5">Glycoside hydrolase family 18 protein</fullName>
    </submittedName>
</protein>
<accession>A0A2T4BKV8</accession>
<evidence type="ECO:0000256" key="1">
    <source>
        <dbReference type="ARBA" id="ARBA00022669"/>
    </source>
</evidence>
<evidence type="ECO:0000313" key="5">
    <source>
        <dbReference type="EMBL" id="PTB69952.1"/>
    </source>
</evidence>
<dbReference type="PANTHER" id="PTHR47700">
    <property type="entry name" value="V CHITINASE, PUTATIVE (AFU_ORTHOLOGUE AFUA_6G13720)-RELATED"/>
    <property type="match status" value="1"/>
</dbReference>
<dbReference type="InterPro" id="IPR036779">
    <property type="entry name" value="LysM_dom_sf"/>
</dbReference>
<dbReference type="OrthoDB" id="73875at2759"/>
<dbReference type="InterPro" id="IPR018392">
    <property type="entry name" value="LysM"/>
</dbReference>
<dbReference type="RefSeq" id="XP_024753272.1">
    <property type="nucleotide sequence ID" value="XM_024893933.1"/>
</dbReference>
<keyword evidence="1" id="KW-0147">Chitin-binding</keyword>